<dbReference type="EMBL" id="JABJWZ010000097">
    <property type="protein sequence ID" value="MBB1254249.1"/>
    <property type="molecule type" value="Genomic_DNA"/>
</dbReference>
<evidence type="ECO:0000256" key="5">
    <source>
        <dbReference type="ARBA" id="ARBA00023163"/>
    </source>
</evidence>
<dbReference type="SMART" id="SM00862">
    <property type="entry name" value="Trans_reg_C"/>
    <property type="match status" value="1"/>
</dbReference>
<dbReference type="InterPro" id="IPR016032">
    <property type="entry name" value="Sig_transdc_resp-reg_C-effctor"/>
</dbReference>
<dbReference type="SUPFAM" id="SSF46894">
    <property type="entry name" value="C-terminal effector domain of the bipartite response regulators"/>
    <property type="match status" value="1"/>
</dbReference>
<dbReference type="Proteomes" id="UP000525686">
    <property type="component" value="Unassembled WGS sequence"/>
</dbReference>
<protein>
    <submittedName>
        <fullName evidence="8">Winged helix-turn-helix domain-containing protein</fullName>
    </submittedName>
</protein>
<evidence type="ECO:0000313" key="8">
    <source>
        <dbReference type="EMBL" id="MBB1254249.1"/>
    </source>
</evidence>
<dbReference type="GO" id="GO:0003677">
    <property type="term" value="F:DNA binding"/>
    <property type="evidence" value="ECO:0007669"/>
    <property type="project" value="UniProtKB-UniRule"/>
</dbReference>
<comment type="caution">
    <text evidence="8">The sequence shown here is derived from an EMBL/GenBank/DDBJ whole genome shotgun (WGS) entry which is preliminary data.</text>
</comment>
<evidence type="ECO:0000256" key="4">
    <source>
        <dbReference type="ARBA" id="ARBA00023125"/>
    </source>
</evidence>
<name>A0A7W3WL08_9ACTN</name>
<dbReference type="GO" id="GO:0000160">
    <property type="term" value="P:phosphorelay signal transduction system"/>
    <property type="evidence" value="ECO:0007669"/>
    <property type="project" value="UniProtKB-KW"/>
</dbReference>
<dbReference type="InterPro" id="IPR036388">
    <property type="entry name" value="WH-like_DNA-bd_sf"/>
</dbReference>
<dbReference type="SUPFAM" id="SSF48452">
    <property type="entry name" value="TPR-like"/>
    <property type="match status" value="1"/>
</dbReference>
<dbReference type="InterPro" id="IPR011990">
    <property type="entry name" value="TPR-like_helical_dom_sf"/>
</dbReference>
<comment type="similarity">
    <text evidence="1">Belongs to the AfsR/DnrI/RedD regulatory family.</text>
</comment>
<dbReference type="Gene3D" id="1.25.40.10">
    <property type="entry name" value="Tetratricopeptide repeat domain"/>
    <property type="match status" value="1"/>
</dbReference>
<accession>A0A7W3WL08</accession>
<dbReference type="Pfam" id="PF03704">
    <property type="entry name" value="BTAD"/>
    <property type="match status" value="1"/>
</dbReference>
<sequence>MLFRILGPVEIGRLQVVAAPTRTALLTALLLRAGQPVNVDELSEFLWDDPPASATANIRSHTTGVRRVLDSAVPGLSDRLRTHRGSRSGYTLCVDAEELDLHVFTLRARRGRNLLLRGEVDEAVVVLEEALALWRAPFGRGLPPTRWFDAHAAGINSARFDAYQDLFSALLLADRTTELLVYRIESVVAEAPYRQGLWELLAAAHSIHGDAAGALSAITRCRRLFADDLGLCLPPRVEAMQRAALAWNAEEARRLVAARALSTEVEAPTSATARSGAG</sequence>
<organism evidence="8 9">
    <name type="scientific">Streptomyces alkaliterrae</name>
    <dbReference type="NCBI Taxonomy" id="2213162"/>
    <lineage>
        <taxon>Bacteria</taxon>
        <taxon>Bacillati</taxon>
        <taxon>Actinomycetota</taxon>
        <taxon>Actinomycetes</taxon>
        <taxon>Kitasatosporales</taxon>
        <taxon>Streptomycetaceae</taxon>
        <taxon>Streptomyces</taxon>
    </lineage>
</organism>
<reference evidence="9" key="1">
    <citation type="submission" date="2020-05" db="EMBL/GenBank/DDBJ databases">
        <title>Classification of alakaliphilic streptomycetes isolated from an alkaline soil next to Lonar Crater, India and a proposal for the recognition of Streptomyces alkaliterrae sp. nov.</title>
        <authorList>
            <person name="Golinska P."/>
        </authorList>
    </citation>
    <scope>NUCLEOTIDE SEQUENCE [LARGE SCALE GENOMIC DNA]</scope>
    <source>
        <strain evidence="9">OF3</strain>
    </source>
</reference>
<keyword evidence="3" id="KW-0805">Transcription regulation</keyword>
<keyword evidence="4 6" id="KW-0238">DNA-binding</keyword>
<keyword evidence="2" id="KW-0902">Two-component regulatory system</keyword>
<dbReference type="Gene3D" id="1.10.10.10">
    <property type="entry name" value="Winged helix-like DNA-binding domain superfamily/Winged helix DNA-binding domain"/>
    <property type="match status" value="1"/>
</dbReference>
<evidence type="ECO:0000256" key="6">
    <source>
        <dbReference type="PROSITE-ProRule" id="PRU01091"/>
    </source>
</evidence>
<proteinExistence type="inferred from homology"/>
<evidence type="ECO:0000259" key="7">
    <source>
        <dbReference type="PROSITE" id="PS51755"/>
    </source>
</evidence>
<dbReference type="PROSITE" id="PS51755">
    <property type="entry name" value="OMPR_PHOB"/>
    <property type="match status" value="1"/>
</dbReference>
<feature type="DNA-binding region" description="OmpR/PhoB-type" evidence="6">
    <location>
        <begin position="1"/>
        <end position="94"/>
    </location>
</feature>
<keyword evidence="5" id="KW-0804">Transcription</keyword>
<dbReference type="AlphaFoldDB" id="A0A7W3WL08"/>
<gene>
    <name evidence="8" type="ORF">H3146_12845</name>
</gene>
<dbReference type="RefSeq" id="WP_181354437.1">
    <property type="nucleotide sequence ID" value="NZ_JABJWZ010000097.1"/>
</dbReference>
<evidence type="ECO:0000256" key="1">
    <source>
        <dbReference type="ARBA" id="ARBA00005820"/>
    </source>
</evidence>
<evidence type="ECO:0000256" key="2">
    <source>
        <dbReference type="ARBA" id="ARBA00023012"/>
    </source>
</evidence>
<evidence type="ECO:0000313" key="9">
    <source>
        <dbReference type="Proteomes" id="UP000525686"/>
    </source>
</evidence>
<dbReference type="PANTHER" id="PTHR35807:SF1">
    <property type="entry name" value="TRANSCRIPTIONAL REGULATOR REDD"/>
    <property type="match status" value="1"/>
</dbReference>
<evidence type="ECO:0000256" key="3">
    <source>
        <dbReference type="ARBA" id="ARBA00023015"/>
    </source>
</evidence>
<dbReference type="SMART" id="SM01043">
    <property type="entry name" value="BTAD"/>
    <property type="match status" value="1"/>
</dbReference>
<dbReference type="GO" id="GO:0006355">
    <property type="term" value="P:regulation of DNA-templated transcription"/>
    <property type="evidence" value="ECO:0007669"/>
    <property type="project" value="InterPro"/>
</dbReference>
<dbReference type="PANTHER" id="PTHR35807">
    <property type="entry name" value="TRANSCRIPTIONAL REGULATOR REDD-RELATED"/>
    <property type="match status" value="1"/>
</dbReference>
<feature type="domain" description="OmpR/PhoB-type" evidence="7">
    <location>
        <begin position="1"/>
        <end position="94"/>
    </location>
</feature>
<dbReference type="InterPro" id="IPR001867">
    <property type="entry name" value="OmpR/PhoB-type_DNA-bd"/>
</dbReference>
<dbReference type="InterPro" id="IPR051677">
    <property type="entry name" value="AfsR-DnrI-RedD_regulator"/>
</dbReference>
<dbReference type="Pfam" id="PF00486">
    <property type="entry name" value="Trans_reg_C"/>
    <property type="match status" value="1"/>
</dbReference>
<dbReference type="InterPro" id="IPR005158">
    <property type="entry name" value="BTAD"/>
</dbReference>